<keyword evidence="2 3" id="KW-0961">Cell wall biogenesis/degradation</keyword>
<dbReference type="InterPro" id="IPR012997">
    <property type="entry name" value="RplA"/>
</dbReference>
<keyword evidence="3" id="KW-0564">Palmitate</keyword>
<dbReference type="GO" id="GO:0008932">
    <property type="term" value="F:lytic endotransglycosylase activity"/>
    <property type="evidence" value="ECO:0007669"/>
    <property type="project" value="UniProtKB-UniRule"/>
</dbReference>
<dbReference type="GO" id="GO:0005886">
    <property type="term" value="C:plasma membrane"/>
    <property type="evidence" value="ECO:0007669"/>
    <property type="project" value="UniProtKB-SubCell"/>
</dbReference>
<reference evidence="7" key="1">
    <citation type="submission" date="2020-04" db="EMBL/GenBank/DDBJ databases">
        <title>Nitratireductor sp. nov. isolated from mangrove soil.</title>
        <authorList>
            <person name="Ye Y."/>
        </authorList>
    </citation>
    <scope>NUCLEOTIDE SEQUENCE</scope>
    <source>
        <strain evidence="7">SY7</strain>
    </source>
</reference>
<dbReference type="GO" id="GO:0000270">
    <property type="term" value="P:peptidoglycan metabolic process"/>
    <property type="evidence" value="ECO:0007669"/>
    <property type="project" value="UniProtKB-UniRule"/>
</dbReference>
<dbReference type="NCBIfam" id="TIGR00413">
    <property type="entry name" value="rlpA"/>
    <property type="match status" value="1"/>
</dbReference>
<name>A0A5B8KV31_9HYPH</name>
<keyword evidence="1 3" id="KW-0456">Lyase</keyword>
<keyword evidence="3" id="KW-0449">Lipoprotein</keyword>
<dbReference type="Proteomes" id="UP000321389">
    <property type="component" value="Chromosome"/>
</dbReference>
<evidence type="ECO:0000256" key="4">
    <source>
        <dbReference type="RuleBase" id="RU003495"/>
    </source>
</evidence>
<dbReference type="Pfam" id="PF03330">
    <property type="entry name" value="DPBB_1"/>
    <property type="match status" value="1"/>
</dbReference>
<dbReference type="AlphaFoldDB" id="A0A5B8KV31"/>
<keyword evidence="5" id="KW-0732">Signal</keyword>
<dbReference type="KEGG" id="niy:FQ775_03530"/>
<dbReference type="Gene3D" id="2.40.40.10">
    <property type="entry name" value="RlpA-like domain"/>
    <property type="match status" value="1"/>
</dbReference>
<dbReference type="InterPro" id="IPR034718">
    <property type="entry name" value="RlpA"/>
</dbReference>
<proteinExistence type="inferred from homology"/>
<dbReference type="PROSITE" id="PS51257">
    <property type="entry name" value="PROKAR_LIPOPROTEIN"/>
    <property type="match status" value="1"/>
</dbReference>
<organism evidence="7 8">
    <name type="scientific">Nitratireductor mangrovi</name>
    <dbReference type="NCBI Taxonomy" id="2599600"/>
    <lineage>
        <taxon>Bacteria</taxon>
        <taxon>Pseudomonadati</taxon>
        <taxon>Pseudomonadota</taxon>
        <taxon>Alphaproteobacteria</taxon>
        <taxon>Hyphomicrobiales</taxon>
        <taxon>Phyllobacteriaceae</taxon>
        <taxon>Nitratireductor</taxon>
    </lineage>
</organism>
<dbReference type="InterPro" id="IPR036908">
    <property type="entry name" value="RlpA-like_sf"/>
</dbReference>
<dbReference type="InterPro" id="IPR009009">
    <property type="entry name" value="RlpA-like_DPBB"/>
</dbReference>
<evidence type="ECO:0000256" key="5">
    <source>
        <dbReference type="SAM" id="SignalP"/>
    </source>
</evidence>
<comment type="similarity">
    <text evidence="3 4">Belongs to the RlpA family.</text>
</comment>
<dbReference type="GO" id="GO:0071555">
    <property type="term" value="P:cell wall organization"/>
    <property type="evidence" value="ECO:0007669"/>
    <property type="project" value="UniProtKB-KW"/>
</dbReference>
<evidence type="ECO:0000256" key="3">
    <source>
        <dbReference type="HAMAP-Rule" id="MF_02071"/>
    </source>
</evidence>
<feature type="signal peptide" evidence="5">
    <location>
        <begin position="1"/>
        <end position="26"/>
    </location>
</feature>
<evidence type="ECO:0000256" key="1">
    <source>
        <dbReference type="ARBA" id="ARBA00023239"/>
    </source>
</evidence>
<feature type="chain" id="PRO_5023525865" description="Endolytic peptidoglycan transglycosylase RlpA" evidence="5">
    <location>
        <begin position="27"/>
        <end position="383"/>
    </location>
</feature>
<dbReference type="EC" id="4.2.2.-" evidence="3"/>
<evidence type="ECO:0000313" key="8">
    <source>
        <dbReference type="Proteomes" id="UP000321389"/>
    </source>
</evidence>
<dbReference type="PANTHER" id="PTHR34183">
    <property type="entry name" value="ENDOLYTIC PEPTIDOGLYCAN TRANSGLYCOSYLASE RLPA"/>
    <property type="match status" value="1"/>
</dbReference>
<evidence type="ECO:0000313" key="7">
    <source>
        <dbReference type="EMBL" id="QDY99516.1"/>
    </source>
</evidence>
<feature type="domain" description="RlpA-like protein double-psi beta-barrel" evidence="6">
    <location>
        <begin position="97"/>
        <end position="185"/>
    </location>
</feature>
<dbReference type="RefSeq" id="WP_146298172.1">
    <property type="nucleotide sequence ID" value="NZ_CP042301.2"/>
</dbReference>
<dbReference type="CDD" id="cd22268">
    <property type="entry name" value="DPBB_RlpA-like"/>
    <property type="match status" value="1"/>
</dbReference>
<evidence type="ECO:0000256" key="2">
    <source>
        <dbReference type="ARBA" id="ARBA00023316"/>
    </source>
</evidence>
<protein>
    <recommendedName>
        <fullName evidence="3">Endolytic peptidoglycan transglycosylase RlpA</fullName>
        <ecNumber evidence="3">4.2.2.-</ecNumber>
    </recommendedName>
</protein>
<dbReference type="SUPFAM" id="SSF50685">
    <property type="entry name" value="Barwin-like endoglucanases"/>
    <property type="match status" value="1"/>
</dbReference>
<dbReference type="PANTHER" id="PTHR34183:SF1">
    <property type="entry name" value="ENDOLYTIC PEPTIDOGLYCAN TRANSGLYCOSYLASE RLPA"/>
    <property type="match status" value="1"/>
</dbReference>
<dbReference type="EMBL" id="CP042301">
    <property type="protein sequence ID" value="QDY99516.1"/>
    <property type="molecule type" value="Genomic_DNA"/>
</dbReference>
<dbReference type="HAMAP" id="MF_02071">
    <property type="entry name" value="RlpA"/>
    <property type="match status" value="1"/>
</dbReference>
<evidence type="ECO:0000259" key="6">
    <source>
        <dbReference type="Pfam" id="PF03330"/>
    </source>
</evidence>
<accession>A0A5B8KV31</accession>
<keyword evidence="3" id="KW-0472">Membrane</keyword>
<comment type="function">
    <text evidence="3">Lytic transglycosylase with a strong preference for naked glycan strands that lack stem peptides.</text>
</comment>
<dbReference type="GO" id="GO:0009279">
    <property type="term" value="C:cell outer membrane"/>
    <property type="evidence" value="ECO:0007669"/>
    <property type="project" value="TreeGrafter"/>
</dbReference>
<comment type="subcellular location">
    <subcellularLocation>
        <location evidence="3">Cell membrane</location>
        <topology evidence="3">Lipid-anchor</topology>
    </subcellularLocation>
</comment>
<keyword evidence="8" id="KW-1185">Reference proteome</keyword>
<gene>
    <name evidence="3" type="primary">rlpA</name>
    <name evidence="7" type="ORF">FQ775_03530</name>
</gene>
<keyword evidence="3" id="KW-1003">Cell membrane</keyword>
<sequence>MHFSRVRRFRHAIRYAGVAMVAAALAGCTSASTPKPKLAGTSKEYFSEAEYGVQASPKVTSKRSNLRRGGGREQIGKPYKVKGKWYRPKEDPDYVKVGAASWYGSAFHGRLTANGEVYDMTHLTAAHPTMPLPSYARVTNMANGSSVVVRVNDRGPFAHNRIIDLSKRAAELLDYTHSGVAKVKVEYMGRAPLHGQDDQFLMASYQPGEGMDDAIQPGVMIAMNGPTPSAPVGVRTLQPEPLAIAPAASIGDPALPAFGPALPERPAVLVALSYAERREAGSAAALAAFASEGSAAWKDGSNVAASHPVGGEYVSVGTYGDRGDAERLVAALSAHGRAEIVTDSDATAPWYTVNVHPDGRAPVDDILRQAWAAGADEALTVRE</sequence>
<dbReference type="OrthoDB" id="9779128at2"/>